<dbReference type="PANTHER" id="PTHR18964:SF149">
    <property type="entry name" value="BIFUNCTIONAL UDP-N-ACETYLGLUCOSAMINE 2-EPIMERASE_N-ACETYLMANNOSAMINE KINASE"/>
    <property type="match status" value="1"/>
</dbReference>
<gene>
    <name evidence="2" type="ORF">ABR189_24100</name>
</gene>
<dbReference type="PANTHER" id="PTHR18964">
    <property type="entry name" value="ROK (REPRESSOR, ORF, KINASE) FAMILY"/>
    <property type="match status" value="1"/>
</dbReference>
<dbReference type="SUPFAM" id="SSF53067">
    <property type="entry name" value="Actin-like ATPase domain"/>
    <property type="match status" value="2"/>
</dbReference>
<evidence type="ECO:0000313" key="2">
    <source>
        <dbReference type="EMBL" id="MET7000496.1"/>
    </source>
</evidence>
<reference evidence="2 3" key="1">
    <citation type="submission" date="2024-06" db="EMBL/GenBank/DDBJ databases">
        <title>Chitinophaga defluvii sp. nov., isolated from municipal sewage.</title>
        <authorList>
            <person name="Zhang L."/>
        </authorList>
    </citation>
    <scope>NUCLEOTIDE SEQUENCE [LARGE SCALE GENOMIC DNA]</scope>
    <source>
        <strain evidence="2 3">H8</strain>
    </source>
</reference>
<dbReference type="PROSITE" id="PS01125">
    <property type="entry name" value="ROK"/>
    <property type="match status" value="1"/>
</dbReference>
<dbReference type="Gene3D" id="1.10.10.10">
    <property type="entry name" value="Winged helix-like DNA-binding domain superfamily/Winged helix DNA-binding domain"/>
    <property type="match status" value="1"/>
</dbReference>
<evidence type="ECO:0000313" key="3">
    <source>
        <dbReference type="Proteomes" id="UP001549749"/>
    </source>
</evidence>
<dbReference type="Gene3D" id="3.30.420.40">
    <property type="match status" value="2"/>
</dbReference>
<comment type="similarity">
    <text evidence="1">Belongs to the ROK (NagC/XylR) family.</text>
</comment>
<dbReference type="RefSeq" id="WP_354663055.1">
    <property type="nucleotide sequence ID" value="NZ_JBEXAC010000002.1"/>
</dbReference>
<keyword evidence="3" id="KW-1185">Reference proteome</keyword>
<dbReference type="InterPro" id="IPR043129">
    <property type="entry name" value="ATPase_NBD"/>
</dbReference>
<dbReference type="InterPro" id="IPR036390">
    <property type="entry name" value="WH_DNA-bd_sf"/>
</dbReference>
<dbReference type="Pfam" id="PF00480">
    <property type="entry name" value="ROK"/>
    <property type="match status" value="1"/>
</dbReference>
<dbReference type="EMBL" id="JBEXAC010000002">
    <property type="protein sequence ID" value="MET7000496.1"/>
    <property type="molecule type" value="Genomic_DNA"/>
</dbReference>
<organism evidence="2 3">
    <name type="scientific">Chitinophaga defluvii</name>
    <dbReference type="NCBI Taxonomy" id="3163343"/>
    <lineage>
        <taxon>Bacteria</taxon>
        <taxon>Pseudomonadati</taxon>
        <taxon>Bacteroidota</taxon>
        <taxon>Chitinophagia</taxon>
        <taxon>Chitinophagales</taxon>
        <taxon>Chitinophagaceae</taxon>
        <taxon>Chitinophaga</taxon>
    </lineage>
</organism>
<dbReference type="InterPro" id="IPR049874">
    <property type="entry name" value="ROK_cs"/>
</dbReference>
<proteinExistence type="inferred from homology"/>
<dbReference type="Proteomes" id="UP001549749">
    <property type="component" value="Unassembled WGS sequence"/>
</dbReference>
<dbReference type="InterPro" id="IPR000600">
    <property type="entry name" value="ROK"/>
</dbReference>
<protein>
    <submittedName>
        <fullName evidence="2">ROK family protein</fullName>
    </submittedName>
</protein>
<sequence length="410" mass="45163">MPGQHSFFEELNTENLSGVAYKNLNLKKQIIAYFANTGNATIADLSKELNASAPKVTHLLTELMQDGLVQDYGKIDSTGGRRPNLYGLTPDAGFFIGVEVKRYHINLGLLDFKKNLIKLSERVPYELNNTEASLDELCKIISRFADELPVPREKILGAGVNLTGRINYATGYSYSFFHFGEEPLSKTIEARTGIRTFLENDSRAMAYGEFSSGIINGEKNVLFINLDHGIGMGILINGQLYYGKSGFAGEFGHIPFFDNELICHCGKKGCLETEASGQALVRIFREKLQEGSSTVLTRKLKRPEDVMLEDIIHATNHDDVLAIEQVALVGEKLGKAIAMLINLFNPELVILGGSLSSTNDYIRLPIKSAINKYSLSLVYNDTQLKISSLGEKAGIVGACLLVRNKLLTLS</sequence>
<name>A0ABV2TBW6_9BACT</name>
<dbReference type="SUPFAM" id="SSF46785">
    <property type="entry name" value="Winged helix' DNA-binding domain"/>
    <property type="match status" value="1"/>
</dbReference>
<dbReference type="InterPro" id="IPR036388">
    <property type="entry name" value="WH-like_DNA-bd_sf"/>
</dbReference>
<comment type="caution">
    <text evidence="2">The sequence shown here is derived from an EMBL/GenBank/DDBJ whole genome shotgun (WGS) entry which is preliminary data.</text>
</comment>
<dbReference type="Pfam" id="PF13412">
    <property type="entry name" value="HTH_24"/>
    <property type="match status" value="1"/>
</dbReference>
<evidence type="ECO:0000256" key="1">
    <source>
        <dbReference type="ARBA" id="ARBA00006479"/>
    </source>
</evidence>
<accession>A0ABV2TBW6</accession>